<evidence type="ECO:0000256" key="8">
    <source>
        <dbReference type="ARBA" id="ARBA00023319"/>
    </source>
</evidence>
<comment type="subcellular location">
    <subcellularLocation>
        <location evidence="1">Membrane</location>
        <topology evidence="1">Single-pass type I membrane protein</topology>
    </subcellularLocation>
</comment>
<dbReference type="PANTHER" id="PTHR24100:SF151">
    <property type="entry name" value="ICOS LIGAND"/>
    <property type="match status" value="1"/>
</dbReference>
<dbReference type="GO" id="GO:0001817">
    <property type="term" value="P:regulation of cytokine production"/>
    <property type="evidence" value="ECO:0007669"/>
    <property type="project" value="TreeGrafter"/>
</dbReference>
<dbReference type="InterPro" id="IPR013106">
    <property type="entry name" value="Ig_V-set"/>
</dbReference>
<keyword evidence="4" id="KW-1133">Transmembrane helix</keyword>
<reference evidence="13" key="1">
    <citation type="submission" date="2013-03" db="EMBL/GenBank/DDBJ databases">
        <authorList>
            <person name="Jeffery W."/>
            <person name="Warren W."/>
            <person name="Wilson R.K."/>
        </authorList>
    </citation>
    <scope>NUCLEOTIDE SEQUENCE</scope>
    <source>
        <strain evidence="13">female</strain>
    </source>
</reference>
<dbReference type="Pfam" id="PF22705">
    <property type="entry name" value="C2-set_3"/>
    <property type="match status" value="1"/>
</dbReference>
<dbReference type="Gene3D" id="2.60.120.920">
    <property type="match status" value="1"/>
</dbReference>
<sequence>GEGLGVGGFLIWNDHVCVFLRRPLRKLQVVGPSFPLTAAIGEDLILPCSLQPNISAVDMTVEWLRLDQKDSIVHLYMEHEDRSKEQAVSYRGRTQLFKEELQKGNTSLKLSTVHVSDTGQYKCVSNDVILHVIIYVCKLLMFLGTGTDPVITVEQLGVSGGISLMCESKGWNPEPEILWLNSEGAALNAEATETERHSEGITVKRRVTVYKTNSNRFYCRVKQEHHMKQTEIIISGNLPFLSAFVQCKKVYFKLLDVIMDINTAHPYLNLSENEKQVKYGKKREDFSDHPLAFDDCVFILGTEGFQRSFYFEVQVRGKTDWTVGVAKETIKRKGEIILKPTFGFWTLSNGNTMYDPSADVYLRQNLQKVGVFLNYEEGTVSFYDVDANFCVKHYKDQDFVTIDENLYPIFSPGLKCVELSSHCANGAPLSTCSLAISSSNPTSPSPNSLSPSPSPSSSPSGPALSRPSSSSARLTADSCSLSPLELE</sequence>
<dbReference type="PRINTS" id="PR01407">
    <property type="entry name" value="BUTYPHLNCDUF"/>
</dbReference>
<dbReference type="InterPro" id="IPR003879">
    <property type="entry name" value="Butyrophylin_SPRY"/>
</dbReference>
<dbReference type="SUPFAM" id="SSF49899">
    <property type="entry name" value="Concanavalin A-like lectins/glucanases"/>
    <property type="match status" value="1"/>
</dbReference>
<feature type="region of interest" description="Disordered" evidence="9">
    <location>
        <begin position="439"/>
        <end position="487"/>
    </location>
</feature>
<name>W5LCY0_ASTMX</name>
<dbReference type="InterPro" id="IPR013320">
    <property type="entry name" value="ConA-like_dom_sf"/>
</dbReference>
<dbReference type="InterPro" id="IPR043136">
    <property type="entry name" value="B30.2/SPRY_sf"/>
</dbReference>
<feature type="domain" description="Ig-like" evidence="11">
    <location>
        <begin position="23"/>
        <end position="123"/>
    </location>
</feature>
<dbReference type="GO" id="GO:0050863">
    <property type="term" value="P:regulation of T cell activation"/>
    <property type="evidence" value="ECO:0007669"/>
    <property type="project" value="UniProtKB-ARBA"/>
</dbReference>
<dbReference type="STRING" id="7994.ENSAMXP00000017692"/>
<dbReference type="InterPro" id="IPR050504">
    <property type="entry name" value="IgSF_BTN/MOG"/>
</dbReference>
<dbReference type="FunFam" id="2.60.40.10:FF:000142">
    <property type="entry name" value="V-set domain-containing T-cell activation inhibitor 1"/>
    <property type="match status" value="1"/>
</dbReference>
<keyword evidence="3" id="KW-0732">Signal</keyword>
<dbReference type="Ensembl" id="ENSAMXT00000017692.2">
    <property type="protein sequence ID" value="ENSAMXP00000017692.2"/>
    <property type="gene ID" value="ENSAMXG00000017164.2"/>
</dbReference>
<keyword evidence="13" id="KW-1185">Reference proteome</keyword>
<evidence type="ECO:0000256" key="4">
    <source>
        <dbReference type="ARBA" id="ARBA00022989"/>
    </source>
</evidence>
<dbReference type="HOGENOM" id="CLU_013137_22_0_1"/>
<dbReference type="GO" id="GO:0009897">
    <property type="term" value="C:external side of plasma membrane"/>
    <property type="evidence" value="ECO:0007669"/>
    <property type="project" value="TreeGrafter"/>
</dbReference>
<dbReference type="eggNOG" id="ENOG502QSRZ">
    <property type="taxonomic scope" value="Eukaryota"/>
</dbReference>
<reference evidence="12" key="3">
    <citation type="submission" date="2025-08" db="UniProtKB">
        <authorList>
            <consortium name="Ensembl"/>
        </authorList>
    </citation>
    <scope>IDENTIFICATION</scope>
</reference>
<keyword evidence="8" id="KW-0393">Immunoglobulin domain</keyword>
<proteinExistence type="predicted"/>
<evidence type="ECO:0000256" key="7">
    <source>
        <dbReference type="ARBA" id="ARBA00023180"/>
    </source>
</evidence>
<dbReference type="Pfam" id="PF00622">
    <property type="entry name" value="SPRY"/>
    <property type="match status" value="1"/>
</dbReference>
<dbReference type="Pfam" id="PF13765">
    <property type="entry name" value="PRY"/>
    <property type="match status" value="1"/>
</dbReference>
<protein>
    <recommendedName>
        <fullName evidence="14">Ig-like domain-containing protein</fullName>
    </recommendedName>
</protein>
<dbReference type="PROSITE" id="PS50188">
    <property type="entry name" value="B302_SPRY"/>
    <property type="match status" value="1"/>
</dbReference>
<dbReference type="Gene3D" id="2.60.40.10">
    <property type="entry name" value="Immunoglobulins"/>
    <property type="match status" value="2"/>
</dbReference>
<evidence type="ECO:0000313" key="13">
    <source>
        <dbReference type="Proteomes" id="UP000018467"/>
    </source>
</evidence>
<evidence type="ECO:0000256" key="6">
    <source>
        <dbReference type="ARBA" id="ARBA00023157"/>
    </source>
</evidence>
<keyword evidence="7" id="KW-0325">Glycoprotein</keyword>
<dbReference type="PANTHER" id="PTHR24100">
    <property type="entry name" value="BUTYROPHILIN"/>
    <property type="match status" value="1"/>
</dbReference>
<dbReference type="InterPro" id="IPR036179">
    <property type="entry name" value="Ig-like_dom_sf"/>
</dbReference>
<dbReference type="SMART" id="SM00589">
    <property type="entry name" value="PRY"/>
    <property type="match status" value="1"/>
</dbReference>
<dbReference type="SUPFAM" id="SSF48726">
    <property type="entry name" value="Immunoglobulin"/>
    <property type="match status" value="2"/>
</dbReference>
<keyword evidence="5" id="KW-0472">Membrane</keyword>
<reference evidence="13" key="2">
    <citation type="journal article" date="2014" name="Nat. Commun.">
        <title>The cavefish genome reveals candidate genes for eye loss.</title>
        <authorList>
            <person name="McGaugh S.E."/>
            <person name="Gross J.B."/>
            <person name="Aken B."/>
            <person name="Blin M."/>
            <person name="Borowsky R."/>
            <person name="Chalopin D."/>
            <person name="Hinaux H."/>
            <person name="Jeffery W.R."/>
            <person name="Keene A."/>
            <person name="Ma L."/>
            <person name="Minx P."/>
            <person name="Murphy D."/>
            <person name="O'Quin K.E."/>
            <person name="Retaux S."/>
            <person name="Rohner N."/>
            <person name="Searle S.M."/>
            <person name="Stahl B.A."/>
            <person name="Tabin C."/>
            <person name="Volff J.N."/>
            <person name="Yoshizawa M."/>
            <person name="Warren W.C."/>
        </authorList>
    </citation>
    <scope>NUCLEOTIDE SEQUENCE [LARGE SCALE GENOMIC DNA]</scope>
    <source>
        <strain evidence="13">female</strain>
    </source>
</reference>
<dbReference type="SMART" id="SM00449">
    <property type="entry name" value="SPRY"/>
    <property type="match status" value="1"/>
</dbReference>
<accession>W5LCY0</accession>
<dbReference type="PROSITE" id="PS50835">
    <property type="entry name" value="IG_LIKE"/>
    <property type="match status" value="2"/>
</dbReference>
<dbReference type="GO" id="GO:0050852">
    <property type="term" value="P:T cell receptor signaling pathway"/>
    <property type="evidence" value="ECO:0007669"/>
    <property type="project" value="TreeGrafter"/>
</dbReference>
<feature type="compositionally biased region" description="Low complexity" evidence="9">
    <location>
        <begin position="439"/>
        <end position="476"/>
    </location>
</feature>
<evidence type="ECO:0000256" key="3">
    <source>
        <dbReference type="ARBA" id="ARBA00022729"/>
    </source>
</evidence>
<dbReference type="GO" id="GO:1903037">
    <property type="term" value="P:regulation of leukocyte cell-cell adhesion"/>
    <property type="evidence" value="ECO:0007669"/>
    <property type="project" value="UniProtKB-ARBA"/>
</dbReference>
<evidence type="ECO:0008006" key="14">
    <source>
        <dbReference type="Google" id="ProtNLM"/>
    </source>
</evidence>
<dbReference type="InParanoid" id="W5LCY0"/>
<dbReference type="InterPro" id="IPR001870">
    <property type="entry name" value="B30.2/SPRY"/>
</dbReference>
<dbReference type="GO" id="GO:0005102">
    <property type="term" value="F:signaling receptor binding"/>
    <property type="evidence" value="ECO:0007669"/>
    <property type="project" value="TreeGrafter"/>
</dbReference>
<evidence type="ECO:0000256" key="9">
    <source>
        <dbReference type="SAM" id="MobiDB-lite"/>
    </source>
</evidence>
<dbReference type="InterPro" id="IPR013783">
    <property type="entry name" value="Ig-like_fold"/>
</dbReference>
<dbReference type="InterPro" id="IPR053896">
    <property type="entry name" value="BTN3A2-like_Ig-C"/>
</dbReference>
<dbReference type="GeneTree" id="ENSGT01050000244843"/>
<evidence type="ECO:0000256" key="2">
    <source>
        <dbReference type="ARBA" id="ARBA00022692"/>
    </source>
</evidence>
<keyword evidence="2" id="KW-0812">Transmembrane</keyword>
<dbReference type="InterPro" id="IPR003877">
    <property type="entry name" value="SPRY_dom"/>
</dbReference>
<dbReference type="CDD" id="cd13733">
    <property type="entry name" value="SPRY_PRY_C-I_1"/>
    <property type="match status" value="1"/>
</dbReference>
<dbReference type="InterPro" id="IPR007110">
    <property type="entry name" value="Ig-like_dom"/>
</dbReference>
<reference evidence="12" key="4">
    <citation type="submission" date="2025-09" db="UniProtKB">
        <authorList>
            <consortium name="Ensembl"/>
        </authorList>
    </citation>
    <scope>IDENTIFICATION</scope>
</reference>
<dbReference type="Pfam" id="PF07686">
    <property type="entry name" value="V-set"/>
    <property type="match status" value="1"/>
</dbReference>
<organism evidence="12 13">
    <name type="scientific">Astyanax mexicanus</name>
    <name type="common">Blind cave fish</name>
    <name type="synonym">Astyanax fasciatus mexicanus</name>
    <dbReference type="NCBI Taxonomy" id="7994"/>
    <lineage>
        <taxon>Eukaryota</taxon>
        <taxon>Metazoa</taxon>
        <taxon>Chordata</taxon>
        <taxon>Craniata</taxon>
        <taxon>Vertebrata</taxon>
        <taxon>Euteleostomi</taxon>
        <taxon>Actinopterygii</taxon>
        <taxon>Neopterygii</taxon>
        <taxon>Teleostei</taxon>
        <taxon>Ostariophysi</taxon>
        <taxon>Characiformes</taxon>
        <taxon>Characoidei</taxon>
        <taxon>Acestrorhamphidae</taxon>
        <taxon>Acestrorhamphinae</taxon>
        <taxon>Astyanax</taxon>
    </lineage>
</organism>
<dbReference type="Bgee" id="ENSAMXG00000017164">
    <property type="expression patterns" value="Expressed in pharyngeal gill and 3 other cell types or tissues"/>
</dbReference>
<dbReference type="SMART" id="SM00406">
    <property type="entry name" value="IGv"/>
    <property type="match status" value="1"/>
</dbReference>
<keyword evidence="6" id="KW-1015">Disulfide bond</keyword>
<evidence type="ECO:0000313" key="12">
    <source>
        <dbReference type="Ensembl" id="ENSAMXP00000017692.2"/>
    </source>
</evidence>
<dbReference type="AlphaFoldDB" id="W5LCY0"/>
<evidence type="ECO:0000256" key="5">
    <source>
        <dbReference type="ARBA" id="ARBA00023136"/>
    </source>
</evidence>
<feature type="domain" description="B30.2/SPRY" evidence="10">
    <location>
        <begin position="237"/>
        <end position="429"/>
    </location>
</feature>
<feature type="domain" description="Ig-like" evidence="11">
    <location>
        <begin position="149"/>
        <end position="235"/>
    </location>
</feature>
<evidence type="ECO:0000256" key="1">
    <source>
        <dbReference type="ARBA" id="ARBA00004479"/>
    </source>
</evidence>
<dbReference type="Proteomes" id="UP000018467">
    <property type="component" value="Unassembled WGS sequence"/>
</dbReference>
<dbReference type="InterPro" id="IPR006574">
    <property type="entry name" value="PRY"/>
</dbReference>
<evidence type="ECO:0000259" key="10">
    <source>
        <dbReference type="PROSITE" id="PS50188"/>
    </source>
</evidence>
<evidence type="ECO:0000259" key="11">
    <source>
        <dbReference type="PROSITE" id="PS50835"/>
    </source>
</evidence>